<evidence type="ECO:0000256" key="4">
    <source>
        <dbReference type="ARBA" id="ARBA00023136"/>
    </source>
</evidence>
<keyword evidence="2 6" id="KW-0812">Transmembrane</keyword>
<dbReference type="Pfam" id="PF04228">
    <property type="entry name" value="Zn_peptidase"/>
    <property type="match status" value="1"/>
</dbReference>
<evidence type="ECO:0000256" key="2">
    <source>
        <dbReference type="ARBA" id="ARBA00022692"/>
    </source>
</evidence>
<accession>A0ABV9REN3</accession>
<name>A0ABV9REN3_9PSEU</name>
<evidence type="ECO:0000256" key="5">
    <source>
        <dbReference type="SAM" id="MobiDB-lite"/>
    </source>
</evidence>
<reference evidence="8" key="1">
    <citation type="journal article" date="2019" name="Int. J. Syst. Evol. Microbiol.">
        <title>The Global Catalogue of Microorganisms (GCM) 10K type strain sequencing project: providing services to taxonomists for standard genome sequencing and annotation.</title>
        <authorList>
            <consortium name="The Broad Institute Genomics Platform"/>
            <consortium name="The Broad Institute Genome Sequencing Center for Infectious Disease"/>
            <person name="Wu L."/>
            <person name="Ma J."/>
        </authorList>
    </citation>
    <scope>NUCLEOTIDE SEQUENCE [LARGE SCALE GENOMIC DNA]</scope>
    <source>
        <strain evidence="8">CCUG 50347</strain>
    </source>
</reference>
<evidence type="ECO:0000313" key="7">
    <source>
        <dbReference type="EMBL" id="MFC4831771.1"/>
    </source>
</evidence>
<feature type="transmembrane region" description="Helical" evidence="6">
    <location>
        <begin position="28"/>
        <end position="50"/>
    </location>
</feature>
<dbReference type="PANTHER" id="PTHR30168:SF0">
    <property type="entry name" value="INNER MEMBRANE PROTEIN"/>
    <property type="match status" value="1"/>
</dbReference>
<feature type="region of interest" description="Disordered" evidence="5">
    <location>
        <begin position="1"/>
        <end position="29"/>
    </location>
</feature>
<dbReference type="RefSeq" id="WP_274191374.1">
    <property type="nucleotide sequence ID" value="NZ_BAABHN010000009.1"/>
</dbReference>
<evidence type="ECO:0000256" key="3">
    <source>
        <dbReference type="ARBA" id="ARBA00022989"/>
    </source>
</evidence>
<evidence type="ECO:0000256" key="1">
    <source>
        <dbReference type="ARBA" id="ARBA00004167"/>
    </source>
</evidence>
<comment type="caution">
    <text evidence="7">The sequence shown here is derived from an EMBL/GenBank/DDBJ whole genome shotgun (WGS) entry which is preliminary data.</text>
</comment>
<keyword evidence="4 6" id="KW-0472">Membrane</keyword>
<evidence type="ECO:0000313" key="8">
    <source>
        <dbReference type="Proteomes" id="UP001595909"/>
    </source>
</evidence>
<gene>
    <name evidence="7" type="ORF">ACFPEL_05050</name>
</gene>
<dbReference type="EMBL" id="JBHSIM010000009">
    <property type="protein sequence ID" value="MFC4831771.1"/>
    <property type="molecule type" value="Genomic_DNA"/>
</dbReference>
<proteinExistence type="predicted"/>
<comment type="subcellular location">
    <subcellularLocation>
        <location evidence="1">Membrane</location>
        <topology evidence="1">Single-pass membrane protein</topology>
    </subcellularLocation>
</comment>
<keyword evidence="8" id="KW-1185">Reference proteome</keyword>
<sequence>MRYDDDAQLDASEVTDTRGQGAGSGSGFGGLGGGGGGGGGLLPLLIGLLFRGRSGKVSWVLIVVVVVGFLAVTFLGGGGGTGSSIAGGFGEPGGPAVAGTSELASECRTGADANTNPDCAIVADINSIQAYWTGGGYAQIASRVRGAQPRYQNVDTVFFSGRVNTRCGSADSSSGPFYCPTDDLVYIDLTFYDQLRQQFGAQGGPLANAYVLAHEYGHHVQDQLGTLSSTEAASARQGASSAAVRVELQADCYAGVWMNNATRPQGGRPAFITEITRADLDTAVDAATRIGDDYIQGQLGGGTVDPDSFTHGTSAQRKKWLTTGFTTGDPTRCDTFRTNDLG</sequence>
<evidence type="ECO:0000256" key="6">
    <source>
        <dbReference type="SAM" id="Phobius"/>
    </source>
</evidence>
<keyword evidence="3 6" id="KW-1133">Transmembrane helix</keyword>
<feature type="compositionally biased region" description="Gly residues" evidence="5">
    <location>
        <begin position="20"/>
        <end position="29"/>
    </location>
</feature>
<feature type="transmembrane region" description="Helical" evidence="6">
    <location>
        <begin position="57"/>
        <end position="76"/>
    </location>
</feature>
<dbReference type="InterPro" id="IPR007343">
    <property type="entry name" value="Uncharacterised_pept_Zn_put"/>
</dbReference>
<protein>
    <submittedName>
        <fullName evidence="7">Neutral zinc metallopeptidase</fullName>
    </submittedName>
</protein>
<organism evidence="7 8">
    <name type="scientific">Actinomycetospora chibensis</name>
    <dbReference type="NCBI Taxonomy" id="663606"/>
    <lineage>
        <taxon>Bacteria</taxon>
        <taxon>Bacillati</taxon>
        <taxon>Actinomycetota</taxon>
        <taxon>Actinomycetes</taxon>
        <taxon>Pseudonocardiales</taxon>
        <taxon>Pseudonocardiaceae</taxon>
        <taxon>Actinomycetospora</taxon>
    </lineage>
</organism>
<dbReference type="Proteomes" id="UP001595909">
    <property type="component" value="Unassembled WGS sequence"/>
</dbReference>
<dbReference type="PANTHER" id="PTHR30168">
    <property type="entry name" value="PUTATIVE MEMBRANE PROTEIN YPFJ"/>
    <property type="match status" value="1"/>
</dbReference>